<organism evidence="1 2">
    <name type="scientific">Cinchona calisaya</name>
    <dbReference type="NCBI Taxonomy" id="153742"/>
    <lineage>
        <taxon>Eukaryota</taxon>
        <taxon>Viridiplantae</taxon>
        <taxon>Streptophyta</taxon>
        <taxon>Embryophyta</taxon>
        <taxon>Tracheophyta</taxon>
        <taxon>Spermatophyta</taxon>
        <taxon>Magnoliopsida</taxon>
        <taxon>eudicotyledons</taxon>
        <taxon>Gunneridae</taxon>
        <taxon>Pentapetalae</taxon>
        <taxon>asterids</taxon>
        <taxon>lamiids</taxon>
        <taxon>Gentianales</taxon>
        <taxon>Rubiaceae</taxon>
        <taxon>Cinchonoideae</taxon>
        <taxon>Cinchoneae</taxon>
        <taxon>Cinchona</taxon>
    </lineage>
</organism>
<evidence type="ECO:0000313" key="2">
    <source>
        <dbReference type="Proteomes" id="UP001630127"/>
    </source>
</evidence>
<keyword evidence="2" id="KW-1185">Reference proteome</keyword>
<gene>
    <name evidence="1" type="ORF">ACH5RR_038783</name>
</gene>
<sequence>MNNGLEPIRKNARVRLSELVACPRSSSFELKVQRGKERQPSRWKRKESSSTILHLSQFEKAEAALKSKTHEDFRADRQPSQIASNIMVEDQLSSFAYDSILTDRFDLNIIPSSEDDILWS</sequence>
<dbReference type="AlphaFoldDB" id="A0ABD2Y1P4"/>
<dbReference type="Proteomes" id="UP001630127">
    <property type="component" value="Unassembled WGS sequence"/>
</dbReference>
<reference evidence="1 2" key="1">
    <citation type="submission" date="2024-11" db="EMBL/GenBank/DDBJ databases">
        <title>A near-complete genome assembly of Cinchona calisaya.</title>
        <authorList>
            <person name="Lian D.C."/>
            <person name="Zhao X.W."/>
            <person name="Wei L."/>
        </authorList>
    </citation>
    <scope>NUCLEOTIDE SEQUENCE [LARGE SCALE GENOMIC DNA]</scope>
    <source>
        <tissue evidence="1">Nenye</tissue>
    </source>
</reference>
<accession>A0ABD2Y1P4</accession>
<dbReference type="EMBL" id="JBJUIK010000016">
    <property type="protein sequence ID" value="KAL3499690.1"/>
    <property type="molecule type" value="Genomic_DNA"/>
</dbReference>
<proteinExistence type="predicted"/>
<name>A0ABD2Y1P4_9GENT</name>
<protein>
    <submittedName>
        <fullName evidence="1">Uncharacterized protein</fullName>
    </submittedName>
</protein>
<evidence type="ECO:0000313" key="1">
    <source>
        <dbReference type="EMBL" id="KAL3499690.1"/>
    </source>
</evidence>
<comment type="caution">
    <text evidence="1">The sequence shown here is derived from an EMBL/GenBank/DDBJ whole genome shotgun (WGS) entry which is preliminary data.</text>
</comment>